<dbReference type="InterPro" id="IPR011701">
    <property type="entry name" value="MFS"/>
</dbReference>
<comment type="caution">
    <text evidence="6">The sequence shown here is derived from an EMBL/GenBank/DDBJ whole genome shotgun (WGS) entry which is preliminary data.</text>
</comment>
<dbReference type="PANTHER" id="PTHR23507:SF1">
    <property type="entry name" value="FI18259P1-RELATED"/>
    <property type="match status" value="1"/>
</dbReference>
<feature type="transmembrane region" description="Helical" evidence="5">
    <location>
        <begin position="105"/>
        <end position="129"/>
    </location>
</feature>
<dbReference type="CDD" id="cd06174">
    <property type="entry name" value="MFS"/>
    <property type="match status" value="1"/>
</dbReference>
<dbReference type="AlphaFoldDB" id="A0A9W8TQA2"/>
<gene>
    <name evidence="6" type="ORF">NPX13_g2515</name>
</gene>
<keyword evidence="3 5" id="KW-1133">Transmembrane helix</keyword>
<feature type="transmembrane region" description="Helical" evidence="5">
    <location>
        <begin position="45"/>
        <end position="66"/>
    </location>
</feature>
<dbReference type="EMBL" id="JANPWZ010000266">
    <property type="protein sequence ID" value="KAJ3578049.1"/>
    <property type="molecule type" value="Genomic_DNA"/>
</dbReference>
<organism evidence="6 7">
    <name type="scientific">Xylaria arbuscula</name>
    <dbReference type="NCBI Taxonomy" id="114810"/>
    <lineage>
        <taxon>Eukaryota</taxon>
        <taxon>Fungi</taxon>
        <taxon>Dikarya</taxon>
        <taxon>Ascomycota</taxon>
        <taxon>Pezizomycotina</taxon>
        <taxon>Sordariomycetes</taxon>
        <taxon>Xylariomycetidae</taxon>
        <taxon>Xylariales</taxon>
        <taxon>Xylariaceae</taxon>
        <taxon>Xylaria</taxon>
    </lineage>
</organism>
<evidence type="ECO:0000313" key="6">
    <source>
        <dbReference type="EMBL" id="KAJ3578049.1"/>
    </source>
</evidence>
<evidence type="ECO:0000256" key="1">
    <source>
        <dbReference type="ARBA" id="ARBA00004141"/>
    </source>
</evidence>
<name>A0A9W8TQA2_9PEZI</name>
<protein>
    <recommendedName>
        <fullName evidence="8">Major facilitator superfamily (MFS) profile domain-containing protein</fullName>
    </recommendedName>
</protein>
<feature type="transmembrane region" description="Helical" evidence="5">
    <location>
        <begin position="202"/>
        <end position="225"/>
    </location>
</feature>
<feature type="transmembrane region" description="Helical" evidence="5">
    <location>
        <begin position="170"/>
        <end position="190"/>
    </location>
</feature>
<evidence type="ECO:0000256" key="2">
    <source>
        <dbReference type="ARBA" id="ARBA00022692"/>
    </source>
</evidence>
<dbReference type="GO" id="GO:0016020">
    <property type="term" value="C:membrane"/>
    <property type="evidence" value="ECO:0007669"/>
    <property type="project" value="UniProtKB-SubCell"/>
</dbReference>
<feature type="transmembrane region" description="Helical" evidence="5">
    <location>
        <begin position="398"/>
        <end position="420"/>
    </location>
</feature>
<dbReference type="SUPFAM" id="SSF103473">
    <property type="entry name" value="MFS general substrate transporter"/>
    <property type="match status" value="1"/>
</dbReference>
<feature type="transmembrane region" description="Helical" evidence="5">
    <location>
        <begin position="467"/>
        <end position="487"/>
    </location>
</feature>
<keyword evidence="2 5" id="KW-0812">Transmembrane</keyword>
<dbReference type="VEuPathDB" id="FungiDB:F4678DRAFT_442833"/>
<evidence type="ECO:0000256" key="5">
    <source>
        <dbReference type="SAM" id="Phobius"/>
    </source>
</evidence>
<dbReference type="Proteomes" id="UP001148614">
    <property type="component" value="Unassembled WGS sequence"/>
</dbReference>
<keyword evidence="4 5" id="KW-0472">Membrane</keyword>
<accession>A0A9W8TQA2</accession>
<feature type="transmembrane region" description="Helical" evidence="5">
    <location>
        <begin position="339"/>
        <end position="363"/>
    </location>
</feature>
<dbReference type="InterPro" id="IPR036259">
    <property type="entry name" value="MFS_trans_sf"/>
</dbReference>
<evidence type="ECO:0000256" key="3">
    <source>
        <dbReference type="ARBA" id="ARBA00022989"/>
    </source>
</evidence>
<evidence type="ECO:0000256" key="4">
    <source>
        <dbReference type="ARBA" id="ARBA00023136"/>
    </source>
</evidence>
<dbReference type="GO" id="GO:0022857">
    <property type="term" value="F:transmembrane transporter activity"/>
    <property type="evidence" value="ECO:0007669"/>
    <property type="project" value="InterPro"/>
</dbReference>
<feature type="transmembrane region" description="Helical" evidence="5">
    <location>
        <begin position="375"/>
        <end position="392"/>
    </location>
</feature>
<dbReference type="Pfam" id="PF07690">
    <property type="entry name" value="MFS_1"/>
    <property type="match status" value="1"/>
</dbReference>
<dbReference type="PANTHER" id="PTHR23507">
    <property type="entry name" value="ZGC:174356"/>
    <property type="match status" value="1"/>
</dbReference>
<comment type="subcellular location">
    <subcellularLocation>
        <location evidence="1">Membrane</location>
        <topology evidence="1">Multi-pass membrane protein</topology>
    </subcellularLocation>
</comment>
<reference evidence="6" key="1">
    <citation type="submission" date="2022-07" db="EMBL/GenBank/DDBJ databases">
        <title>Genome Sequence of Xylaria arbuscula.</title>
        <authorList>
            <person name="Buettner E."/>
        </authorList>
    </citation>
    <scope>NUCLEOTIDE SEQUENCE</scope>
    <source>
        <strain evidence="6">VT107</strain>
    </source>
</reference>
<feature type="transmembrane region" description="Helical" evidence="5">
    <location>
        <begin position="136"/>
        <end position="158"/>
    </location>
</feature>
<keyword evidence="7" id="KW-1185">Reference proteome</keyword>
<feature type="transmembrane region" description="Helical" evidence="5">
    <location>
        <begin position="302"/>
        <end position="327"/>
    </location>
</feature>
<evidence type="ECO:0000313" key="7">
    <source>
        <dbReference type="Proteomes" id="UP001148614"/>
    </source>
</evidence>
<evidence type="ECO:0008006" key="8">
    <source>
        <dbReference type="Google" id="ProtNLM"/>
    </source>
</evidence>
<proteinExistence type="predicted"/>
<feature type="transmembrane region" description="Helical" evidence="5">
    <location>
        <begin position="231"/>
        <end position="252"/>
    </location>
</feature>
<feature type="transmembrane region" description="Helical" evidence="5">
    <location>
        <begin position="432"/>
        <end position="455"/>
    </location>
</feature>
<dbReference type="Gene3D" id="1.20.1250.20">
    <property type="entry name" value="MFS general substrate transporter like domains"/>
    <property type="match status" value="1"/>
</dbReference>
<sequence>MPINTVVEQQSINELRPDAPLLGGEPGVNDQELPKAWHIATTPGAISTIACIAIFLWVLSGMIIVVPAAHLAQDILCRRHYGRVDWDPIDGELCKAEKIQSSMAWIFGLSMSLGTAVGLFATIPYGVLADRARKPVYLLAAIGQFSNVLWSLCVLRFWRSIPLECILLGPALELIGGGLTMALIILYSIISDVNAPEDRAIIYFFSSLAANLAVFIGPPIASIMSETWSPWVPMMISLVCTTLAGCIILLIPETAHSSKNPRGSSDTSFAMKDLTWRRAIKSQLRSVFSDSHFRASLMKRSVLLLLLVSLLAAPLQLGTGPLFIQYYSKRFSKSIEQAGYMLAIRGGLTIVAVGVLLPALSKCIGNRIPNFRRDLVLAQASAAFAGIGYFLLGGPEKSSILGLIILSLSSGLGPLRCSLLSNLVESTQTSQVFTIAGIVEGVGSLPAGPLLAWLFSEGMTLGGFWMGLPFFFLGCLGVLVLAVLCLVKPELQTAEEAQ</sequence>